<proteinExistence type="predicted"/>
<dbReference type="GO" id="GO:0004252">
    <property type="term" value="F:serine-type endopeptidase activity"/>
    <property type="evidence" value="ECO:0007669"/>
    <property type="project" value="InterPro"/>
</dbReference>
<dbReference type="InterPro" id="IPR001314">
    <property type="entry name" value="Peptidase_S1A"/>
</dbReference>
<evidence type="ECO:0000313" key="5">
    <source>
        <dbReference type="EMBL" id="KAJ8711028.1"/>
    </source>
</evidence>
<dbReference type="SUPFAM" id="SSF50494">
    <property type="entry name" value="Trypsin-like serine proteases"/>
    <property type="match status" value="1"/>
</dbReference>
<dbReference type="PROSITE" id="PS50240">
    <property type="entry name" value="TRYPSIN_DOM"/>
    <property type="match status" value="1"/>
</dbReference>
<evidence type="ECO:0000259" key="4">
    <source>
        <dbReference type="PROSITE" id="PS50240"/>
    </source>
</evidence>
<feature type="signal peptide" evidence="3">
    <location>
        <begin position="1"/>
        <end position="19"/>
    </location>
</feature>
<feature type="chain" id="PRO_5042023552" description="Peptidase S1 domain-containing protein" evidence="3">
    <location>
        <begin position="20"/>
        <end position="399"/>
    </location>
</feature>
<dbReference type="Pfam" id="PF00089">
    <property type="entry name" value="Trypsin"/>
    <property type="match status" value="1"/>
</dbReference>
<dbReference type="InterPro" id="IPR043504">
    <property type="entry name" value="Peptidase_S1_PA_chymotrypsin"/>
</dbReference>
<evidence type="ECO:0000256" key="1">
    <source>
        <dbReference type="ARBA" id="ARBA00023157"/>
    </source>
</evidence>
<evidence type="ECO:0000313" key="6">
    <source>
        <dbReference type="Proteomes" id="UP001231518"/>
    </source>
</evidence>
<dbReference type="PRINTS" id="PR00722">
    <property type="entry name" value="CHYMOTRYPSIN"/>
</dbReference>
<dbReference type="PANTHER" id="PTHR24250:SF50">
    <property type="entry name" value="PEPTIDASE S1 DOMAIN-CONTAINING PROTEIN"/>
    <property type="match status" value="1"/>
</dbReference>
<dbReference type="InterPro" id="IPR001254">
    <property type="entry name" value="Trypsin_dom"/>
</dbReference>
<evidence type="ECO:0000256" key="2">
    <source>
        <dbReference type="SAM" id="MobiDB-lite"/>
    </source>
</evidence>
<accession>A0AAD7YDE8</accession>
<sequence length="399" mass="44243">MFKKSSLLLFVLTILQVSARYQSGEPDVKLDPVAVSASSSRIENGWAAKPGQHPHHATISMLNSTGGIQLCGGSIISKEWVVTAAPCTVGRVLAVVRVGVLSINDNNPASIFETTEWYNHPMYNNLSASYVLQSHGVTLLKLQRPIIYNRLVQRIRVQSSAHAYRNYDGQLVYTSGYLRISSRHDPTFDVLRWTFFRAITETECRRTHTTSVHNTTICSRYYEGKRMDPCYDSLGGPLVHVESDGIPTLIGINYFMPVLYIGCEAGQTTGSYRPGYFLPWFKEVTGIDFENLQEEDEDDTTVADTTVTATVTTNTPTTLTTPTTITTPINTTSSTTTTLSSTPVSEDQDLEDFTPEDDITSSSEDTGENEVEEDPDSSQLPKNREVNVNVKVLTNIKQM</sequence>
<dbReference type="Proteomes" id="UP001231518">
    <property type="component" value="Chromosome 21"/>
</dbReference>
<dbReference type="SMART" id="SM00020">
    <property type="entry name" value="Tryp_SPc"/>
    <property type="match status" value="1"/>
</dbReference>
<name>A0AAD7YDE8_MYTSE</name>
<comment type="caution">
    <text evidence="5">The sequence shown here is derived from an EMBL/GenBank/DDBJ whole genome shotgun (WGS) entry which is preliminary data.</text>
</comment>
<protein>
    <recommendedName>
        <fullName evidence="4">Peptidase S1 domain-containing protein</fullName>
    </recommendedName>
</protein>
<keyword evidence="3" id="KW-0732">Signal</keyword>
<keyword evidence="1" id="KW-1015">Disulfide bond</keyword>
<keyword evidence="6" id="KW-1185">Reference proteome</keyword>
<reference evidence="5" key="1">
    <citation type="submission" date="2023-03" db="EMBL/GenBank/DDBJ databases">
        <title>Chromosome-level genomes of two armyworms, Mythimna separata and Mythimna loreyi, provide insights into the biosynthesis and reception of sex pheromones.</title>
        <authorList>
            <person name="Zhao H."/>
        </authorList>
    </citation>
    <scope>NUCLEOTIDE SEQUENCE</scope>
    <source>
        <strain evidence="5">BeijingLab</strain>
        <tissue evidence="5">Pupa</tissue>
    </source>
</reference>
<gene>
    <name evidence="5" type="ORF">PYW07_008270</name>
</gene>
<feature type="region of interest" description="Disordered" evidence="2">
    <location>
        <begin position="326"/>
        <end position="386"/>
    </location>
</feature>
<dbReference type="PANTHER" id="PTHR24250">
    <property type="entry name" value="CHYMOTRYPSIN-RELATED"/>
    <property type="match status" value="1"/>
</dbReference>
<dbReference type="Gene3D" id="2.40.10.10">
    <property type="entry name" value="Trypsin-like serine proteases"/>
    <property type="match status" value="1"/>
</dbReference>
<dbReference type="AlphaFoldDB" id="A0AAD7YDE8"/>
<evidence type="ECO:0000256" key="3">
    <source>
        <dbReference type="SAM" id="SignalP"/>
    </source>
</evidence>
<dbReference type="EMBL" id="JARGEI010000022">
    <property type="protein sequence ID" value="KAJ8711028.1"/>
    <property type="molecule type" value="Genomic_DNA"/>
</dbReference>
<dbReference type="GO" id="GO:0006508">
    <property type="term" value="P:proteolysis"/>
    <property type="evidence" value="ECO:0007669"/>
    <property type="project" value="InterPro"/>
</dbReference>
<organism evidence="5 6">
    <name type="scientific">Mythimna separata</name>
    <name type="common">Oriental armyworm</name>
    <name type="synonym">Pseudaletia separata</name>
    <dbReference type="NCBI Taxonomy" id="271217"/>
    <lineage>
        <taxon>Eukaryota</taxon>
        <taxon>Metazoa</taxon>
        <taxon>Ecdysozoa</taxon>
        <taxon>Arthropoda</taxon>
        <taxon>Hexapoda</taxon>
        <taxon>Insecta</taxon>
        <taxon>Pterygota</taxon>
        <taxon>Neoptera</taxon>
        <taxon>Endopterygota</taxon>
        <taxon>Lepidoptera</taxon>
        <taxon>Glossata</taxon>
        <taxon>Ditrysia</taxon>
        <taxon>Noctuoidea</taxon>
        <taxon>Noctuidae</taxon>
        <taxon>Noctuinae</taxon>
        <taxon>Hadenini</taxon>
        <taxon>Mythimna</taxon>
    </lineage>
</organism>
<dbReference type="InterPro" id="IPR009003">
    <property type="entry name" value="Peptidase_S1_PA"/>
</dbReference>
<dbReference type="CDD" id="cd00190">
    <property type="entry name" value="Tryp_SPc"/>
    <property type="match status" value="1"/>
</dbReference>
<feature type="compositionally biased region" description="Acidic residues" evidence="2">
    <location>
        <begin position="346"/>
        <end position="376"/>
    </location>
</feature>
<feature type="domain" description="Peptidase S1" evidence="4">
    <location>
        <begin position="42"/>
        <end position="286"/>
    </location>
</feature>
<feature type="compositionally biased region" description="Low complexity" evidence="2">
    <location>
        <begin position="326"/>
        <end position="344"/>
    </location>
</feature>